<gene>
    <name evidence="2" type="ORF">CKAH01_16074</name>
</gene>
<sequence length="161" mass="18272">MLTRNAVDVSEALWNLALGHGNSDPFQRHYLGRNISADLWGVLRGQKPQQALMKQSCSIGHSISERRPTGLTAEQSALVATYPTIRELTKALRELPQGSKQYNQAKRARRNEKQRLRRELKQRIRDEWTDKQATNDIERQIHGIGFANPATDNTCRPQGTA</sequence>
<organism evidence="2 3">
    <name type="scientific">Colletotrichum kahawae</name>
    <name type="common">Coffee berry disease fungus</name>
    <dbReference type="NCBI Taxonomy" id="34407"/>
    <lineage>
        <taxon>Eukaryota</taxon>
        <taxon>Fungi</taxon>
        <taxon>Dikarya</taxon>
        <taxon>Ascomycota</taxon>
        <taxon>Pezizomycotina</taxon>
        <taxon>Sordariomycetes</taxon>
        <taxon>Hypocreomycetidae</taxon>
        <taxon>Glomerellales</taxon>
        <taxon>Glomerellaceae</taxon>
        <taxon>Colletotrichum</taxon>
        <taxon>Colletotrichum gloeosporioides species complex</taxon>
    </lineage>
</organism>
<evidence type="ECO:0000313" key="2">
    <source>
        <dbReference type="EMBL" id="KAK2762534.1"/>
    </source>
</evidence>
<reference evidence="2" key="1">
    <citation type="submission" date="2023-02" db="EMBL/GenBank/DDBJ databases">
        <title>Colletotrichum kahawae CIFC_Que2 genome sequencing and assembly.</title>
        <authorList>
            <person name="Baroncelli R."/>
        </authorList>
    </citation>
    <scope>NUCLEOTIDE SEQUENCE</scope>
    <source>
        <strain evidence="2">CIFC_Que2</strain>
    </source>
</reference>
<protein>
    <submittedName>
        <fullName evidence="2">C2H2 finger domain-containing protein</fullName>
    </submittedName>
</protein>
<name>A0AAE0D795_COLKA</name>
<dbReference type="AlphaFoldDB" id="A0AAE0D795"/>
<evidence type="ECO:0000313" key="3">
    <source>
        <dbReference type="Proteomes" id="UP001281614"/>
    </source>
</evidence>
<feature type="region of interest" description="Disordered" evidence="1">
    <location>
        <begin position="96"/>
        <end position="117"/>
    </location>
</feature>
<evidence type="ECO:0000256" key="1">
    <source>
        <dbReference type="SAM" id="MobiDB-lite"/>
    </source>
</evidence>
<comment type="caution">
    <text evidence="2">The sequence shown here is derived from an EMBL/GenBank/DDBJ whole genome shotgun (WGS) entry which is preliminary data.</text>
</comment>
<proteinExistence type="predicted"/>
<keyword evidence="3" id="KW-1185">Reference proteome</keyword>
<dbReference type="PANTHER" id="PTHR37535:SF2">
    <property type="entry name" value="FINGER DOMAIN PROTEIN, PUTATIVE (AFU_ORTHOLOGUE AFUA_6G09300)-RELATED"/>
    <property type="match status" value="1"/>
</dbReference>
<dbReference type="InterPro" id="IPR021842">
    <property type="entry name" value="DUF3435"/>
</dbReference>
<dbReference type="EMBL" id="VYYT01000150">
    <property type="protein sequence ID" value="KAK2762534.1"/>
    <property type="molecule type" value="Genomic_DNA"/>
</dbReference>
<dbReference type="PANTHER" id="PTHR37535">
    <property type="entry name" value="FLUG DOMAIN PROTEIN"/>
    <property type="match status" value="1"/>
</dbReference>
<dbReference type="Proteomes" id="UP001281614">
    <property type="component" value="Unassembled WGS sequence"/>
</dbReference>
<dbReference type="Pfam" id="PF11917">
    <property type="entry name" value="DUF3435"/>
    <property type="match status" value="1"/>
</dbReference>
<feature type="compositionally biased region" description="Polar residues" evidence="1">
    <location>
        <begin position="150"/>
        <end position="161"/>
    </location>
</feature>
<feature type="region of interest" description="Disordered" evidence="1">
    <location>
        <begin position="139"/>
        <end position="161"/>
    </location>
</feature>
<accession>A0AAE0D795</accession>